<feature type="binding site" evidence="4">
    <location>
        <position position="226"/>
    </location>
    <ligand>
        <name>Mg(2+)</name>
        <dbReference type="ChEBI" id="CHEBI:18420"/>
        <label>1</label>
        <note>catalytic</note>
    </ligand>
</feature>
<dbReference type="Proteomes" id="UP000316612">
    <property type="component" value="Unassembled WGS sequence"/>
</dbReference>
<evidence type="ECO:0000313" key="6">
    <source>
        <dbReference type="Proteomes" id="UP000316612"/>
    </source>
</evidence>
<proteinExistence type="predicted"/>
<dbReference type="SUPFAM" id="SSF56655">
    <property type="entry name" value="Carbohydrate phosphatase"/>
    <property type="match status" value="1"/>
</dbReference>
<dbReference type="Pfam" id="PF00459">
    <property type="entry name" value="Inositol_P"/>
    <property type="match status" value="1"/>
</dbReference>
<feature type="binding site" evidence="4">
    <location>
        <position position="92"/>
    </location>
    <ligand>
        <name>Mg(2+)</name>
        <dbReference type="ChEBI" id="CHEBI:18420"/>
        <label>1</label>
        <note>catalytic</note>
    </ligand>
</feature>
<feature type="binding site" evidence="4">
    <location>
        <position position="72"/>
    </location>
    <ligand>
        <name>Mg(2+)</name>
        <dbReference type="ChEBI" id="CHEBI:18420"/>
        <label>1</label>
        <note>catalytic</note>
    </ligand>
</feature>
<comment type="cofactor">
    <cofactor evidence="4">
        <name>Mg(2+)</name>
        <dbReference type="ChEBI" id="CHEBI:18420"/>
    </cofactor>
</comment>
<dbReference type="PANTHER" id="PTHR20854:SF4">
    <property type="entry name" value="INOSITOL-1-MONOPHOSPHATASE-RELATED"/>
    <property type="match status" value="1"/>
</dbReference>
<dbReference type="PANTHER" id="PTHR20854">
    <property type="entry name" value="INOSITOL MONOPHOSPHATASE"/>
    <property type="match status" value="1"/>
</dbReference>
<dbReference type="AlphaFoldDB" id="A0A4Y4DSV7"/>
<dbReference type="GO" id="GO:0008934">
    <property type="term" value="F:inositol monophosphate 1-phosphatase activity"/>
    <property type="evidence" value="ECO:0007669"/>
    <property type="project" value="TreeGrafter"/>
</dbReference>
<gene>
    <name evidence="5" type="ORF">AUR04nite_22170</name>
</gene>
<dbReference type="GO" id="GO:0006020">
    <property type="term" value="P:inositol metabolic process"/>
    <property type="evidence" value="ECO:0007669"/>
    <property type="project" value="TreeGrafter"/>
</dbReference>
<dbReference type="PROSITE" id="PS00629">
    <property type="entry name" value="IMP_1"/>
    <property type="match status" value="1"/>
</dbReference>
<evidence type="ECO:0000256" key="2">
    <source>
        <dbReference type="ARBA" id="ARBA00022801"/>
    </source>
</evidence>
<organism evidence="5 6">
    <name type="scientific">Glutamicibacter uratoxydans</name>
    <name type="common">Arthrobacter uratoxydans</name>
    <dbReference type="NCBI Taxonomy" id="43667"/>
    <lineage>
        <taxon>Bacteria</taxon>
        <taxon>Bacillati</taxon>
        <taxon>Actinomycetota</taxon>
        <taxon>Actinomycetes</taxon>
        <taxon>Micrococcales</taxon>
        <taxon>Micrococcaceae</taxon>
        <taxon>Glutamicibacter</taxon>
    </lineage>
</organism>
<sequence length="268" mass="28897">MDRTVAHDPLVLLARKAAAAGAEVLSRRDESKFNTDEKSAAGDWVTDFDRAAEEAIRRTIQTTRPNDELTGEEYPSAKPVHPSGLRWSIDPLDGTTNFVRNIAYYCSSVGVCEKQADGSEVWVAGAVVAPALGVEYFAGRGLGAFKRDIRTDSLVQLTGPKPSDSKILATGFGYDPKRREFQASVLQQLLGEYVNVRRLGSAALDLCLVAEGSLDAYVEFGTQEYDWAAGALIAEEAGTPVGRPVGYPGWQYAGLVDPSVLPLPDEDA</sequence>
<dbReference type="Gene3D" id="3.40.190.80">
    <property type="match status" value="1"/>
</dbReference>
<dbReference type="RefSeq" id="WP_141365000.1">
    <property type="nucleotide sequence ID" value="NZ_BAAAJL010000006.1"/>
</dbReference>
<dbReference type="InterPro" id="IPR000760">
    <property type="entry name" value="Inositol_monophosphatase-like"/>
</dbReference>
<feature type="binding site" evidence="4">
    <location>
        <position position="90"/>
    </location>
    <ligand>
        <name>Mg(2+)</name>
        <dbReference type="ChEBI" id="CHEBI:18420"/>
        <label>2</label>
    </ligand>
</feature>
<name>A0A4Y4DSV7_GLUUR</name>
<dbReference type="Gene3D" id="3.30.540.10">
    <property type="entry name" value="Fructose-1,6-Bisphosphatase, subunit A, domain 1"/>
    <property type="match status" value="1"/>
</dbReference>
<evidence type="ECO:0000313" key="5">
    <source>
        <dbReference type="EMBL" id="GED06685.1"/>
    </source>
</evidence>
<keyword evidence="2" id="KW-0378">Hydrolase</keyword>
<protein>
    <submittedName>
        <fullName evidence="5">Inositol monophosphatase</fullName>
    </submittedName>
</protein>
<accession>A0A4Y4DSV7</accession>
<keyword evidence="6" id="KW-1185">Reference proteome</keyword>
<evidence type="ECO:0000256" key="1">
    <source>
        <dbReference type="ARBA" id="ARBA00022723"/>
    </source>
</evidence>
<keyword evidence="1 4" id="KW-0479">Metal-binding</keyword>
<reference evidence="5 6" key="1">
    <citation type="submission" date="2019-06" db="EMBL/GenBank/DDBJ databases">
        <title>Whole genome shotgun sequence of Glutamicibacter uratoxydans NBRC 15515.</title>
        <authorList>
            <person name="Hosoyama A."/>
            <person name="Uohara A."/>
            <person name="Ohji S."/>
            <person name="Ichikawa N."/>
        </authorList>
    </citation>
    <scope>NUCLEOTIDE SEQUENCE [LARGE SCALE GENOMIC DNA]</scope>
    <source>
        <strain evidence="5 6">NBRC 15515</strain>
    </source>
</reference>
<keyword evidence="3 4" id="KW-0460">Magnesium</keyword>
<comment type="caution">
    <text evidence="5">The sequence shown here is derived from an EMBL/GenBank/DDBJ whole genome shotgun (WGS) entry which is preliminary data.</text>
</comment>
<dbReference type="OrthoDB" id="9772456at2"/>
<dbReference type="InterPro" id="IPR020583">
    <property type="entry name" value="Inositol_monoP_metal-BS"/>
</dbReference>
<dbReference type="GO" id="GO:0046872">
    <property type="term" value="F:metal ion binding"/>
    <property type="evidence" value="ECO:0007669"/>
    <property type="project" value="UniProtKB-KW"/>
</dbReference>
<evidence type="ECO:0000256" key="4">
    <source>
        <dbReference type="PIRSR" id="PIRSR600760-2"/>
    </source>
</evidence>
<dbReference type="EMBL" id="BJNY01000012">
    <property type="protein sequence ID" value="GED06685.1"/>
    <property type="molecule type" value="Genomic_DNA"/>
</dbReference>
<dbReference type="PRINTS" id="PR00377">
    <property type="entry name" value="IMPHPHTASES"/>
</dbReference>
<evidence type="ECO:0000256" key="3">
    <source>
        <dbReference type="ARBA" id="ARBA00022842"/>
    </source>
</evidence>
<feature type="binding site" evidence="4">
    <location>
        <position position="93"/>
    </location>
    <ligand>
        <name>Mg(2+)</name>
        <dbReference type="ChEBI" id="CHEBI:18420"/>
        <label>2</label>
    </ligand>
</feature>
<dbReference type="GO" id="GO:0007165">
    <property type="term" value="P:signal transduction"/>
    <property type="evidence" value="ECO:0007669"/>
    <property type="project" value="TreeGrafter"/>
</dbReference>